<keyword evidence="2 5" id="KW-0328">Glycosyltransferase</keyword>
<organism evidence="5 6">
    <name type="scientific">Sagittula salina</name>
    <dbReference type="NCBI Taxonomy" id="2820268"/>
    <lineage>
        <taxon>Bacteria</taxon>
        <taxon>Pseudomonadati</taxon>
        <taxon>Pseudomonadota</taxon>
        <taxon>Alphaproteobacteria</taxon>
        <taxon>Rhodobacterales</taxon>
        <taxon>Roseobacteraceae</taxon>
        <taxon>Sagittula</taxon>
    </lineage>
</organism>
<dbReference type="GO" id="GO:0016757">
    <property type="term" value="F:glycosyltransferase activity"/>
    <property type="evidence" value="ECO:0007669"/>
    <property type="project" value="UniProtKB-KW"/>
</dbReference>
<comment type="similarity">
    <text evidence="1">Belongs to the glycosyltransferase 2 family.</text>
</comment>
<dbReference type="PANTHER" id="PTHR43179:SF12">
    <property type="entry name" value="GALACTOFURANOSYLTRANSFERASE GLFT2"/>
    <property type="match status" value="1"/>
</dbReference>
<keyword evidence="6" id="KW-1185">Reference proteome</keyword>
<dbReference type="Gene3D" id="3.90.550.10">
    <property type="entry name" value="Spore Coat Polysaccharide Biosynthesis Protein SpsA, Chain A"/>
    <property type="match status" value="1"/>
</dbReference>
<protein>
    <submittedName>
        <fullName evidence="5">Glycosyltransferase</fullName>
        <ecNumber evidence="5">2.4.-.-</ecNumber>
    </submittedName>
</protein>
<evidence type="ECO:0000313" key="6">
    <source>
        <dbReference type="Proteomes" id="UP000675940"/>
    </source>
</evidence>
<evidence type="ECO:0000256" key="2">
    <source>
        <dbReference type="ARBA" id="ARBA00022676"/>
    </source>
</evidence>
<comment type="caution">
    <text evidence="5">The sequence shown here is derived from an EMBL/GenBank/DDBJ whole genome shotgun (WGS) entry which is preliminary data.</text>
</comment>
<accession>A0A940MPI6</accession>
<dbReference type="Proteomes" id="UP000675940">
    <property type="component" value="Unassembled WGS sequence"/>
</dbReference>
<feature type="region of interest" description="Disordered" evidence="4">
    <location>
        <begin position="291"/>
        <end position="316"/>
    </location>
</feature>
<keyword evidence="3 5" id="KW-0808">Transferase</keyword>
<dbReference type="RefSeq" id="WP_209361055.1">
    <property type="nucleotide sequence ID" value="NZ_JAGISH010000006.1"/>
</dbReference>
<reference evidence="5" key="1">
    <citation type="submission" date="2021-03" db="EMBL/GenBank/DDBJ databases">
        <title>Sagittula salina sp. nov. strain M10.9X isolated from the marine waste.</title>
        <authorList>
            <person name="Satari L."/>
            <person name="Molina-Menor E."/>
            <person name="Vidal-Verdu A."/>
            <person name="Pascual J."/>
            <person name="Pereto J."/>
            <person name="Porcar M."/>
        </authorList>
    </citation>
    <scope>NUCLEOTIDE SEQUENCE</scope>
    <source>
        <strain evidence="5">M10.9X</strain>
    </source>
</reference>
<gene>
    <name evidence="5" type="ORF">J5474_11435</name>
</gene>
<sequence>MALPVSVVVVSRHRPEALSRCLTGLSQLDYPDVELVVVACPAGLAALAARADAPQVKAIPFDEANISTARNLGVAAAAGAVIAFIDDDAVPEPMWLRHLTAPFEDEEVAAAGGFVLGRNGISFQWRARTVDRAGQAAPLAVDDSHATVLPPVPDRAIRTEGTNMAVRRAVLAEMGGFDPAFRFFHDEADLNMRLAAAGHATAIVPLAQVHHGFAASARRARDRSPRDLTEIAASQQVFLRKHCPPEARAAAWDTFRAEQHLRLLRWMQRGPLDPLDLRRLMAGFQRGRRAGEDRPLHTLPPIHAPNEGFRPFPTRPDAPRRLFAGRPWQAPRLRAEAEKAVRRGEIVTLILLSPSALYHRVRFAGEGYWEQTGGLFGRSQRQAPIFQPWRFTCRIDAEARRFAAPRGQFSVTYRR</sequence>
<proteinExistence type="inferred from homology"/>
<evidence type="ECO:0000256" key="3">
    <source>
        <dbReference type="ARBA" id="ARBA00022679"/>
    </source>
</evidence>
<name>A0A940MPI6_9RHOB</name>
<evidence type="ECO:0000256" key="4">
    <source>
        <dbReference type="SAM" id="MobiDB-lite"/>
    </source>
</evidence>
<dbReference type="EC" id="2.4.-.-" evidence="5"/>
<evidence type="ECO:0000313" key="5">
    <source>
        <dbReference type="EMBL" id="MBP0483099.1"/>
    </source>
</evidence>
<dbReference type="PANTHER" id="PTHR43179">
    <property type="entry name" value="RHAMNOSYLTRANSFERASE WBBL"/>
    <property type="match status" value="1"/>
</dbReference>
<evidence type="ECO:0000256" key="1">
    <source>
        <dbReference type="ARBA" id="ARBA00006739"/>
    </source>
</evidence>
<dbReference type="InterPro" id="IPR029044">
    <property type="entry name" value="Nucleotide-diphossugar_trans"/>
</dbReference>
<dbReference type="SUPFAM" id="SSF53448">
    <property type="entry name" value="Nucleotide-diphospho-sugar transferases"/>
    <property type="match status" value="1"/>
</dbReference>
<dbReference type="AlphaFoldDB" id="A0A940MPI6"/>
<dbReference type="Pfam" id="PF13641">
    <property type="entry name" value="Glyco_tranf_2_3"/>
    <property type="match status" value="1"/>
</dbReference>
<dbReference type="EMBL" id="JAGISH010000006">
    <property type="protein sequence ID" value="MBP0483099.1"/>
    <property type="molecule type" value="Genomic_DNA"/>
</dbReference>